<protein>
    <recommendedName>
        <fullName evidence="1">DUF6310 domain-containing protein</fullName>
    </recommendedName>
</protein>
<evidence type="ECO:0000313" key="3">
    <source>
        <dbReference type="Proteomes" id="UP000009026"/>
    </source>
</evidence>
<dbReference type="KEGG" id="mym:A176_006167"/>
<feature type="domain" description="DUF6310" evidence="1">
    <location>
        <begin position="2"/>
        <end position="84"/>
    </location>
</feature>
<dbReference type="EMBL" id="CP012109">
    <property type="protein sequence ID" value="AKQ69255.1"/>
    <property type="molecule type" value="Genomic_DNA"/>
</dbReference>
<dbReference type="InterPro" id="IPR046277">
    <property type="entry name" value="DUF6310"/>
</dbReference>
<reference evidence="2 3" key="1">
    <citation type="journal article" date="2016" name="PLoS ONE">
        <title>Complete Genome Sequence and Comparative Genomics of a Novel Myxobacterium Myxococcus hansupus.</title>
        <authorList>
            <person name="Sharma G."/>
            <person name="Narwani T."/>
            <person name="Subramanian S."/>
        </authorList>
    </citation>
    <scope>NUCLEOTIDE SEQUENCE [LARGE SCALE GENOMIC DNA]</scope>
    <source>
        <strain evidence="3">mixupus</strain>
    </source>
</reference>
<dbReference type="AlphaFoldDB" id="A0A0H4X6N4"/>
<name>A0A0H4X6N4_9BACT</name>
<keyword evidence="3" id="KW-1185">Reference proteome</keyword>
<evidence type="ECO:0000313" key="2">
    <source>
        <dbReference type="EMBL" id="AKQ69255.1"/>
    </source>
</evidence>
<proteinExistence type="predicted"/>
<gene>
    <name evidence="2" type="ORF">A176_006167</name>
</gene>
<dbReference type="Pfam" id="PF19829">
    <property type="entry name" value="DUF6310"/>
    <property type="match status" value="1"/>
</dbReference>
<accession>A0A0H4X6N4</accession>
<dbReference type="PATRIC" id="fig|1297742.4.peg.6259"/>
<sequence length="86" mass="9683">MNGKRFDALQVGARVLWEIKIYQFETYSDFLRVRVVENQVLEFQEDRDVAAACGYGFAVGVSSAAHQEALLEQDPSLRIVVTGCTR</sequence>
<evidence type="ECO:0000259" key="1">
    <source>
        <dbReference type="Pfam" id="PF19829"/>
    </source>
</evidence>
<organism evidence="2 3">
    <name type="scientific">Pseudomyxococcus hansupus</name>
    <dbReference type="NCBI Taxonomy" id="1297742"/>
    <lineage>
        <taxon>Bacteria</taxon>
        <taxon>Pseudomonadati</taxon>
        <taxon>Myxococcota</taxon>
        <taxon>Myxococcia</taxon>
        <taxon>Myxococcales</taxon>
        <taxon>Cystobacterineae</taxon>
        <taxon>Myxococcaceae</taxon>
        <taxon>Pseudomyxococcus</taxon>
    </lineage>
</organism>
<dbReference type="Proteomes" id="UP000009026">
    <property type="component" value="Chromosome"/>
</dbReference>